<dbReference type="InterPro" id="IPR013103">
    <property type="entry name" value="RVT_2"/>
</dbReference>
<dbReference type="GO" id="GO:0004190">
    <property type="term" value="F:aspartic-type endopeptidase activity"/>
    <property type="evidence" value="ECO:0007669"/>
    <property type="project" value="UniProtKB-KW"/>
</dbReference>
<dbReference type="Pfam" id="PF14223">
    <property type="entry name" value="Retrotran_gag_2"/>
    <property type="match status" value="1"/>
</dbReference>
<dbReference type="SUPFAM" id="SSF57756">
    <property type="entry name" value="Retrovirus zinc finger-like domains"/>
    <property type="match status" value="1"/>
</dbReference>
<dbReference type="CDD" id="cd09272">
    <property type="entry name" value="RNase_HI_RT_Ty1"/>
    <property type="match status" value="1"/>
</dbReference>
<dbReference type="Proteomes" id="UP001165190">
    <property type="component" value="Unassembled WGS sequence"/>
</dbReference>
<reference evidence="9" key="1">
    <citation type="submission" date="2023-05" db="EMBL/GenBank/DDBJ databases">
        <title>Genome and transcriptome analyses reveal genes involved in the formation of fine ridges on petal epidermal cells in Hibiscus trionum.</title>
        <authorList>
            <person name="Koshimizu S."/>
            <person name="Masuda S."/>
            <person name="Ishii T."/>
            <person name="Shirasu K."/>
            <person name="Hoshino A."/>
            <person name="Arita M."/>
        </authorList>
    </citation>
    <scope>NUCLEOTIDE SEQUENCE</scope>
    <source>
        <strain evidence="9">Hamamatsu line</strain>
    </source>
</reference>
<dbReference type="Pfam" id="PF22936">
    <property type="entry name" value="Pol_BBD"/>
    <property type="match status" value="1"/>
</dbReference>
<dbReference type="Pfam" id="PF13976">
    <property type="entry name" value="gag_pre-integrs"/>
    <property type="match status" value="1"/>
</dbReference>
<evidence type="ECO:0000313" key="9">
    <source>
        <dbReference type="EMBL" id="GMI76362.1"/>
    </source>
</evidence>
<keyword evidence="5" id="KW-0862">Zinc</keyword>
<dbReference type="InterPro" id="IPR001584">
    <property type="entry name" value="Integrase_cat-core"/>
</dbReference>
<accession>A0A9W7HG90</accession>
<feature type="compositionally biased region" description="Low complexity" evidence="6">
    <location>
        <begin position="769"/>
        <end position="790"/>
    </location>
</feature>
<protein>
    <recommendedName>
        <fullName evidence="11">Polyprotein</fullName>
    </recommendedName>
</protein>
<dbReference type="PANTHER" id="PTHR42648:SF18">
    <property type="entry name" value="RETROTRANSPOSON, UNCLASSIFIED-LIKE PROTEIN"/>
    <property type="match status" value="1"/>
</dbReference>
<dbReference type="InterPro" id="IPR001878">
    <property type="entry name" value="Znf_CCHC"/>
</dbReference>
<dbReference type="SMART" id="SM00343">
    <property type="entry name" value="ZnF_C2HC"/>
    <property type="match status" value="1"/>
</dbReference>
<dbReference type="GO" id="GO:0008270">
    <property type="term" value="F:zinc ion binding"/>
    <property type="evidence" value="ECO:0007669"/>
    <property type="project" value="UniProtKB-KW"/>
</dbReference>
<dbReference type="InterPro" id="IPR025724">
    <property type="entry name" value="GAG-pre-integrase_dom"/>
</dbReference>
<comment type="caution">
    <text evidence="9">The sequence shown here is derived from an EMBL/GenBank/DDBJ whole genome shotgun (WGS) entry which is preliminary data.</text>
</comment>
<dbReference type="Pfam" id="PF00665">
    <property type="entry name" value="rve"/>
    <property type="match status" value="1"/>
</dbReference>
<dbReference type="OrthoDB" id="1922643at2759"/>
<feature type="region of interest" description="Disordered" evidence="6">
    <location>
        <begin position="758"/>
        <end position="802"/>
    </location>
</feature>
<evidence type="ECO:0000313" key="10">
    <source>
        <dbReference type="Proteomes" id="UP001165190"/>
    </source>
</evidence>
<dbReference type="GO" id="GO:0015074">
    <property type="term" value="P:DNA integration"/>
    <property type="evidence" value="ECO:0007669"/>
    <property type="project" value="InterPro"/>
</dbReference>
<keyword evidence="4" id="KW-0378">Hydrolase</keyword>
<dbReference type="InterPro" id="IPR012337">
    <property type="entry name" value="RNaseH-like_sf"/>
</dbReference>
<dbReference type="Pfam" id="PF07727">
    <property type="entry name" value="RVT_2"/>
    <property type="match status" value="1"/>
</dbReference>
<evidence type="ECO:0000256" key="6">
    <source>
        <dbReference type="SAM" id="MobiDB-lite"/>
    </source>
</evidence>
<dbReference type="PANTHER" id="PTHR42648">
    <property type="entry name" value="TRANSPOSASE, PUTATIVE-RELATED"/>
    <property type="match status" value="1"/>
</dbReference>
<dbReference type="GO" id="GO:0003676">
    <property type="term" value="F:nucleic acid binding"/>
    <property type="evidence" value="ECO:0007669"/>
    <property type="project" value="InterPro"/>
</dbReference>
<dbReference type="Pfam" id="PF25597">
    <property type="entry name" value="SH3_retrovirus"/>
    <property type="match status" value="1"/>
</dbReference>
<evidence type="ECO:0000256" key="3">
    <source>
        <dbReference type="ARBA" id="ARBA00022750"/>
    </source>
</evidence>
<proteinExistence type="predicted"/>
<keyword evidence="1" id="KW-0645">Protease</keyword>
<dbReference type="PROSITE" id="PS50994">
    <property type="entry name" value="INTEGRASE"/>
    <property type="match status" value="1"/>
</dbReference>
<dbReference type="InterPro" id="IPR036397">
    <property type="entry name" value="RNaseH_sf"/>
</dbReference>
<dbReference type="Pfam" id="PF00098">
    <property type="entry name" value="zf-CCHC"/>
    <property type="match status" value="1"/>
</dbReference>
<keyword evidence="2" id="KW-0479">Metal-binding</keyword>
<dbReference type="InterPro" id="IPR039537">
    <property type="entry name" value="Retrotran_Ty1/copia-like"/>
</dbReference>
<evidence type="ECO:0008006" key="11">
    <source>
        <dbReference type="Google" id="ProtNLM"/>
    </source>
</evidence>
<feature type="domain" description="Integrase catalytic" evidence="8">
    <location>
        <begin position="502"/>
        <end position="668"/>
    </location>
</feature>
<keyword evidence="3" id="KW-0064">Aspartyl protease</keyword>
<evidence type="ECO:0000259" key="7">
    <source>
        <dbReference type="PROSITE" id="PS50158"/>
    </source>
</evidence>
<dbReference type="GO" id="GO:0006508">
    <property type="term" value="P:proteolysis"/>
    <property type="evidence" value="ECO:0007669"/>
    <property type="project" value="UniProtKB-KW"/>
</dbReference>
<dbReference type="InterPro" id="IPR057670">
    <property type="entry name" value="SH3_retrovirus"/>
</dbReference>
<dbReference type="InterPro" id="IPR043502">
    <property type="entry name" value="DNA/RNA_pol_sf"/>
</dbReference>
<organism evidence="9 10">
    <name type="scientific">Hibiscus trionum</name>
    <name type="common">Flower of an hour</name>
    <dbReference type="NCBI Taxonomy" id="183268"/>
    <lineage>
        <taxon>Eukaryota</taxon>
        <taxon>Viridiplantae</taxon>
        <taxon>Streptophyta</taxon>
        <taxon>Embryophyta</taxon>
        <taxon>Tracheophyta</taxon>
        <taxon>Spermatophyta</taxon>
        <taxon>Magnoliopsida</taxon>
        <taxon>eudicotyledons</taxon>
        <taxon>Gunneridae</taxon>
        <taxon>Pentapetalae</taxon>
        <taxon>rosids</taxon>
        <taxon>malvids</taxon>
        <taxon>Malvales</taxon>
        <taxon>Malvaceae</taxon>
        <taxon>Malvoideae</taxon>
        <taxon>Hibiscus</taxon>
    </lineage>
</organism>
<dbReference type="SUPFAM" id="SSF56672">
    <property type="entry name" value="DNA/RNA polymerases"/>
    <property type="match status" value="1"/>
</dbReference>
<name>A0A9W7HG90_HIBTR</name>
<dbReference type="PROSITE" id="PS50158">
    <property type="entry name" value="ZF_CCHC"/>
    <property type="match status" value="1"/>
</dbReference>
<dbReference type="Gene3D" id="3.30.420.10">
    <property type="entry name" value="Ribonuclease H-like superfamily/Ribonuclease H"/>
    <property type="match status" value="1"/>
</dbReference>
<evidence type="ECO:0000256" key="2">
    <source>
        <dbReference type="ARBA" id="ARBA00022723"/>
    </source>
</evidence>
<keyword evidence="10" id="KW-1185">Reference proteome</keyword>
<dbReference type="SUPFAM" id="SSF53098">
    <property type="entry name" value="Ribonuclease H-like"/>
    <property type="match status" value="1"/>
</dbReference>
<dbReference type="InterPro" id="IPR054722">
    <property type="entry name" value="PolX-like_BBD"/>
</dbReference>
<dbReference type="InterPro" id="IPR036875">
    <property type="entry name" value="Znf_CCHC_sf"/>
</dbReference>
<feature type="region of interest" description="Disordered" evidence="6">
    <location>
        <begin position="204"/>
        <end position="253"/>
    </location>
</feature>
<gene>
    <name evidence="9" type="ORF">HRI_001305500</name>
</gene>
<evidence type="ECO:0000256" key="5">
    <source>
        <dbReference type="PROSITE-ProRule" id="PRU00047"/>
    </source>
</evidence>
<evidence type="ECO:0000256" key="1">
    <source>
        <dbReference type="ARBA" id="ARBA00022670"/>
    </source>
</evidence>
<feature type="domain" description="CCHC-type" evidence="7">
    <location>
        <begin position="262"/>
        <end position="277"/>
    </location>
</feature>
<keyword evidence="5" id="KW-0863">Zinc-finger</keyword>
<dbReference type="Gene3D" id="4.10.60.10">
    <property type="entry name" value="Zinc finger, CCHC-type"/>
    <property type="match status" value="1"/>
</dbReference>
<evidence type="ECO:0000256" key="4">
    <source>
        <dbReference type="ARBA" id="ARBA00022801"/>
    </source>
</evidence>
<evidence type="ECO:0000259" key="8">
    <source>
        <dbReference type="PROSITE" id="PS50994"/>
    </source>
</evidence>
<sequence length="1336" mass="154133">MKALLGSQDCWDMVVKGYVEPENAAAEAALTNEEKKTLRDALKRDQRALYYIFQAVDESNFEKIAEATTAKQAWETLQKSLQGVEKAKKVRLQSLRAEFEMLKMKTTESIDDYVSRVKAVANEMKRNGEALGEVRVMEKILRSLIRKFDYVVVAIEESKDLTQMTIDELVGSLQAHEQKMKLNEESENLEQVLQSKLHVNEGRVSSSYTRGRGNYGGYRGRGDRSYVSNQANENYRSPSRGRGYRGRGRGRYQQGDKSQVQCYNCNKYGHYSYECRSTPKYEERINVATAEEENAEESHVFLTYKENEESKENIWYLDNCASNHMCGRKEFFVALDETIRGRVIFGDDSHAEVKGKGKVMITQKNREKKYISDVYYVPAMKSNIISLGQLLEKGYEVQMKNRSLSIKNRNGELVAQVNMTRNRLFTIDIESGEVKCMKTSIKDDSWLWHLRYGHLGFSGLKLLSKAKMVNGLPEIKPPNQLCEACIKGKQHRQSFEVGKSWRARRPLEIVHTDIAGPFDIPSLGGNRYYLTFIDDYSRKCWVYVLKQKSEALDKFKEFKAMAEKQSGQYLKILRSDRGGEYTVKLFEDFCKEHGIIHQLTVRYTPQQNGVAERKNRTILDMARSMIKGKHLPRNFWAEAVRCAVYLLNRCPTKSVRNMTPDEAWSGKKPGIGNLKIFGCIAYAHVPEQIRKKLDDRGEKCIFIGYDERSKAYRLYNPLTKKLIISRDVELDEAEHWRWNLEEKKVEGLFFNEEQDDDDFINQDEQGDDQSPQQNPTESSSSNNSRTENSEIQPTEVRRSTRERRVLERYKDYETQNISLFCLLASSDPITYEEAIEDDKWKNVMNEEIASIERNDTWELTSLPKGHNPIGVKWVYKTKTNKEGQVEKYKARLVAKGYKQRQGIDYDEVFAPVARIDTIRLLTAVAAQNKWKIYQMDVKSAFLNGYLEEEVYIEQPPGYIKQGHKNKVYRLKKALYGLKQAPRAWNTRIDEYFQANGFIKSPYEHTLYTKKNEDGDIMIVCLYVDDMVFTGNNPGMFQDFKKAMTKEFEMTDIGEMSYFFGVEVKQMVEGIFLSQKKYAEETLSKFRMKDCKPVATPAETGTRLSVDSTREPVNPTLFKSLVGSLRYLTITRPDITYAVGLVSRFMEKPKQDHWIAAKRILRYVKGTSDHGLFYKHSPNSKLVGYSDSDYGGDIDDRKSTSGYLFNIGSAAFSWSSKKQQTVALSTCEAEYIAAAACTCQAIWLKNILDELNFIQEEPTTIYVDNKSTISLSKNPVSHGRSKHIDTKYHFIREQVKNKNVKLVYCKTEDQIADIFTKPLKADVFHQLKEKLGMKNQV</sequence>
<feature type="compositionally biased region" description="Acidic residues" evidence="6">
    <location>
        <begin position="758"/>
        <end position="767"/>
    </location>
</feature>
<dbReference type="EMBL" id="BSYR01000012">
    <property type="protein sequence ID" value="GMI76362.1"/>
    <property type="molecule type" value="Genomic_DNA"/>
</dbReference>